<evidence type="ECO:0000313" key="13">
    <source>
        <dbReference type="Proteomes" id="UP000022910"/>
    </source>
</evidence>
<dbReference type="Proteomes" id="UP000022910">
    <property type="component" value="Unassembled WGS sequence"/>
</dbReference>
<comment type="subcellular location">
    <subcellularLocation>
        <location evidence="1">Nucleus</location>
    </subcellularLocation>
</comment>
<sequence length="696" mass="79979">MTRITRSKRTKYDKGEKDETTGDTGNTKATETSTMTTVITPKPPNVQTRRSSAQTSRQGEVTPLTIKLISIWSTIKSHKDTNVSYRNRVIAKLFMSLPDKKMYPDYYEEIKNPISLDVIKQKIDDGEYLNEEAFEADLELMCENAKKYNVEGSQIHNDAIILQKLARKLLKGDIDKDDNEVSTNIDEVEHNGEIYQVGDYVHIFNEANPSKPNVAHIHRIWENNKGVKGIYVCWYYHPEQTKHQATHKFYENEVFKTNTFHDHSFNDVIEKCYVLQYKDYISGRPKGSEGMSVYLCESRYNEHQKNFSKIKNWASTMPDGVPYKKMELVRFKEAIIPKKVESVLVASFKKTMGKTKSEEDRKELQAHKITKYEHDVDSYPDDPLSPSRAITPVRSTRLGRPPRSRGSNRRQTPVTYQHPQSYQPAYDSDHYNYASPSIAHSPYPMTSGYPVTSTPLTENIQTTGMSHQYEFTAPSHEMAISMPPVPPQHQFLPQQYFQAPSIVQQTTPVMQNPIMMTNAAMTNAAMHNSVMQNSVIHNSVMRTSVIQTPIMRNPTVQSPTMINPTKPTINHRSEPILEVPSETTEYFACDDGGNMLWFHSPPVDVVSLGEPMHSIDYLHRREEIIMREGDKKRTFHEISYHNDNQNTNIQYQPDPNSKKLDLVNSIEILGDRWKNDASLLNQRLGGNHPEYYCERG</sequence>
<evidence type="ECO:0000259" key="11">
    <source>
        <dbReference type="PROSITE" id="PS51038"/>
    </source>
</evidence>
<accession>A0A015M1P6</accession>
<dbReference type="CDD" id="cd04717">
    <property type="entry name" value="BAH_polybromo"/>
    <property type="match status" value="1"/>
</dbReference>
<evidence type="ECO:0000259" key="10">
    <source>
        <dbReference type="PROSITE" id="PS50014"/>
    </source>
</evidence>
<feature type="compositionally biased region" description="Basic and acidic residues" evidence="9">
    <location>
        <begin position="10"/>
        <end position="20"/>
    </location>
</feature>
<reference evidence="12 13" key="1">
    <citation type="submission" date="2014-02" db="EMBL/GenBank/DDBJ databases">
        <title>Single nucleus genome sequencing reveals high similarity among nuclei of an endomycorrhizal fungus.</title>
        <authorList>
            <person name="Lin K."/>
            <person name="Geurts R."/>
            <person name="Zhang Z."/>
            <person name="Limpens E."/>
            <person name="Saunders D.G."/>
            <person name="Mu D."/>
            <person name="Pang E."/>
            <person name="Cao H."/>
            <person name="Cha H."/>
            <person name="Lin T."/>
            <person name="Zhou Q."/>
            <person name="Shang Y."/>
            <person name="Li Y."/>
            <person name="Ivanov S."/>
            <person name="Sharma T."/>
            <person name="Velzen R.V."/>
            <person name="Ruijter N.D."/>
            <person name="Aanen D.K."/>
            <person name="Win J."/>
            <person name="Kamoun S."/>
            <person name="Bisseling T."/>
            <person name="Huang S."/>
        </authorList>
    </citation>
    <scope>NUCLEOTIDE SEQUENCE [LARGE SCALE GENOMIC DNA]</scope>
    <source>
        <strain evidence="13">DAOM197198w</strain>
    </source>
</reference>
<dbReference type="GO" id="GO:0016586">
    <property type="term" value="C:RSC-type complex"/>
    <property type="evidence" value="ECO:0007669"/>
    <property type="project" value="InterPro"/>
</dbReference>
<dbReference type="InterPro" id="IPR037382">
    <property type="entry name" value="Rsc/polybromo"/>
</dbReference>
<feature type="compositionally biased region" description="Polar residues" evidence="9">
    <location>
        <begin position="411"/>
        <end position="420"/>
    </location>
</feature>
<evidence type="ECO:0000256" key="4">
    <source>
        <dbReference type="ARBA" id="ARBA00023015"/>
    </source>
</evidence>
<keyword evidence="5 8" id="KW-0103">Bromodomain</keyword>
<evidence type="ECO:0000313" key="12">
    <source>
        <dbReference type="EMBL" id="EXX60753.1"/>
    </source>
</evidence>
<dbReference type="GO" id="GO:0006338">
    <property type="term" value="P:chromatin remodeling"/>
    <property type="evidence" value="ECO:0007669"/>
    <property type="project" value="InterPro"/>
</dbReference>
<feature type="region of interest" description="Disordered" evidence="9">
    <location>
        <begin position="351"/>
        <end position="420"/>
    </location>
</feature>
<feature type="domain" description="Bromo" evidence="10">
    <location>
        <begin position="86"/>
        <end position="156"/>
    </location>
</feature>
<evidence type="ECO:0000256" key="6">
    <source>
        <dbReference type="ARBA" id="ARBA00023163"/>
    </source>
</evidence>
<keyword evidence="2" id="KW-0677">Repeat</keyword>
<evidence type="ECO:0000256" key="5">
    <source>
        <dbReference type="ARBA" id="ARBA00023117"/>
    </source>
</evidence>
<evidence type="ECO:0000256" key="9">
    <source>
        <dbReference type="SAM" id="MobiDB-lite"/>
    </source>
</evidence>
<dbReference type="PROSITE" id="PS50014">
    <property type="entry name" value="BROMODOMAIN_2"/>
    <property type="match status" value="1"/>
</dbReference>
<dbReference type="PROSITE" id="PS51038">
    <property type="entry name" value="BAH"/>
    <property type="match status" value="1"/>
</dbReference>
<dbReference type="AlphaFoldDB" id="A0A015M1P6"/>
<dbReference type="PANTHER" id="PTHR16062">
    <property type="entry name" value="SWI/SNF-RELATED"/>
    <property type="match status" value="1"/>
</dbReference>
<comment type="caution">
    <text evidence="12">The sequence shown here is derived from an EMBL/GenBank/DDBJ whole genome shotgun (WGS) entry which is preliminary data.</text>
</comment>
<dbReference type="PROSITE" id="PS00633">
    <property type="entry name" value="BROMODOMAIN_1"/>
    <property type="match status" value="1"/>
</dbReference>
<dbReference type="SMART" id="SM00297">
    <property type="entry name" value="BROMO"/>
    <property type="match status" value="1"/>
</dbReference>
<keyword evidence="13" id="KW-1185">Reference proteome</keyword>
<dbReference type="GO" id="GO:0003682">
    <property type="term" value="F:chromatin binding"/>
    <property type="evidence" value="ECO:0007669"/>
    <property type="project" value="InterPro"/>
</dbReference>
<dbReference type="GO" id="GO:0006368">
    <property type="term" value="P:transcription elongation by RNA polymerase II"/>
    <property type="evidence" value="ECO:0007669"/>
    <property type="project" value="TreeGrafter"/>
</dbReference>
<gene>
    <name evidence="12" type="ORF">RirG_177100</name>
</gene>
<evidence type="ECO:0000256" key="7">
    <source>
        <dbReference type="ARBA" id="ARBA00023242"/>
    </source>
</evidence>
<dbReference type="Pfam" id="PF01426">
    <property type="entry name" value="BAH"/>
    <property type="match status" value="1"/>
</dbReference>
<keyword evidence="7" id="KW-0539">Nucleus</keyword>
<evidence type="ECO:0000256" key="3">
    <source>
        <dbReference type="ARBA" id="ARBA00022853"/>
    </source>
</evidence>
<dbReference type="SUPFAM" id="SSF47370">
    <property type="entry name" value="Bromodomain"/>
    <property type="match status" value="1"/>
</dbReference>
<proteinExistence type="predicted"/>
<protein>
    <submittedName>
        <fullName evidence="12">Rsc1p</fullName>
    </submittedName>
</protein>
<dbReference type="InterPro" id="IPR043151">
    <property type="entry name" value="BAH_sf"/>
</dbReference>
<dbReference type="Gene3D" id="2.30.30.490">
    <property type="match status" value="1"/>
</dbReference>
<dbReference type="Gene3D" id="1.20.920.10">
    <property type="entry name" value="Bromodomain-like"/>
    <property type="match status" value="1"/>
</dbReference>
<dbReference type="HOGENOM" id="CLU_395952_0_0_1"/>
<feature type="domain" description="BAH" evidence="11">
    <location>
        <begin position="193"/>
        <end position="311"/>
    </location>
</feature>
<name>A0A015M1P6_RHIIW</name>
<evidence type="ECO:0000256" key="2">
    <source>
        <dbReference type="ARBA" id="ARBA00022737"/>
    </source>
</evidence>
<dbReference type="InterPro" id="IPR001487">
    <property type="entry name" value="Bromodomain"/>
</dbReference>
<keyword evidence="3" id="KW-0156">Chromatin regulator</keyword>
<dbReference type="InterPro" id="IPR001025">
    <property type="entry name" value="BAH_dom"/>
</dbReference>
<dbReference type="OrthoDB" id="1742084at2759"/>
<dbReference type="SMART" id="SM00439">
    <property type="entry name" value="BAH"/>
    <property type="match status" value="1"/>
</dbReference>
<organism evidence="12 13">
    <name type="scientific">Rhizophagus irregularis (strain DAOM 197198w)</name>
    <name type="common">Glomus intraradices</name>
    <dbReference type="NCBI Taxonomy" id="1432141"/>
    <lineage>
        <taxon>Eukaryota</taxon>
        <taxon>Fungi</taxon>
        <taxon>Fungi incertae sedis</taxon>
        <taxon>Mucoromycota</taxon>
        <taxon>Glomeromycotina</taxon>
        <taxon>Glomeromycetes</taxon>
        <taxon>Glomerales</taxon>
        <taxon>Glomeraceae</taxon>
        <taxon>Rhizophagus</taxon>
    </lineage>
</organism>
<evidence type="ECO:0000256" key="8">
    <source>
        <dbReference type="PROSITE-ProRule" id="PRU00035"/>
    </source>
</evidence>
<dbReference type="CDD" id="cd04369">
    <property type="entry name" value="Bromodomain"/>
    <property type="match status" value="1"/>
</dbReference>
<dbReference type="Pfam" id="PF00439">
    <property type="entry name" value="Bromodomain"/>
    <property type="match status" value="1"/>
</dbReference>
<dbReference type="STRING" id="1432141.A0A015M1P6"/>
<dbReference type="PANTHER" id="PTHR16062:SF19">
    <property type="entry name" value="PROTEIN POLYBROMO-1"/>
    <property type="match status" value="1"/>
</dbReference>
<evidence type="ECO:0000256" key="1">
    <source>
        <dbReference type="ARBA" id="ARBA00004123"/>
    </source>
</evidence>
<dbReference type="EMBL" id="JEMT01025856">
    <property type="protein sequence ID" value="EXX60753.1"/>
    <property type="molecule type" value="Genomic_DNA"/>
</dbReference>
<keyword evidence="4" id="KW-0805">Transcription regulation</keyword>
<dbReference type="PRINTS" id="PR00503">
    <property type="entry name" value="BROMODOMAIN"/>
</dbReference>
<dbReference type="InterPro" id="IPR036427">
    <property type="entry name" value="Bromodomain-like_sf"/>
</dbReference>
<feature type="region of interest" description="Disordered" evidence="9">
    <location>
        <begin position="1"/>
        <end position="59"/>
    </location>
</feature>
<feature type="compositionally biased region" description="Polar residues" evidence="9">
    <location>
        <begin position="22"/>
        <end position="59"/>
    </location>
</feature>
<keyword evidence="6" id="KW-0804">Transcription</keyword>
<dbReference type="InterPro" id="IPR018359">
    <property type="entry name" value="Bromodomain_CS"/>
</dbReference>
<feature type="compositionally biased region" description="Basic and acidic residues" evidence="9">
    <location>
        <begin position="355"/>
        <end position="377"/>
    </location>
</feature>